<feature type="domain" description="BON" evidence="1">
    <location>
        <begin position="126"/>
        <end position="194"/>
    </location>
</feature>
<organism evidence="2 3">
    <name type="scientific">Candidatus Nitrospira neomarina</name>
    <dbReference type="NCBI Taxonomy" id="3020899"/>
    <lineage>
        <taxon>Bacteria</taxon>
        <taxon>Pseudomonadati</taxon>
        <taxon>Nitrospirota</taxon>
        <taxon>Nitrospiria</taxon>
        <taxon>Nitrospirales</taxon>
        <taxon>Nitrospiraceae</taxon>
        <taxon>Nitrospira</taxon>
    </lineage>
</organism>
<accession>A0AA96GL79</accession>
<dbReference type="AlphaFoldDB" id="A0AA96GL79"/>
<evidence type="ECO:0000259" key="1">
    <source>
        <dbReference type="PROSITE" id="PS50914"/>
    </source>
</evidence>
<feature type="domain" description="BON" evidence="1">
    <location>
        <begin position="428"/>
        <end position="495"/>
    </location>
</feature>
<dbReference type="PANTHER" id="PTHR34606">
    <property type="entry name" value="BON DOMAIN-CONTAINING PROTEIN"/>
    <property type="match status" value="1"/>
</dbReference>
<evidence type="ECO:0000313" key="3">
    <source>
        <dbReference type="Proteomes" id="UP001302494"/>
    </source>
</evidence>
<feature type="domain" description="BON" evidence="1">
    <location>
        <begin position="282"/>
        <end position="349"/>
    </location>
</feature>
<dbReference type="InterPro" id="IPR051686">
    <property type="entry name" value="Lipoprotein_DolP"/>
</dbReference>
<feature type="domain" description="BON" evidence="1">
    <location>
        <begin position="199"/>
        <end position="267"/>
    </location>
</feature>
<reference evidence="2 3" key="1">
    <citation type="submission" date="2023-01" db="EMBL/GenBank/DDBJ databases">
        <title>Cultivation and genomic characterization of new, ubiquitous marine nitrite-oxidizing bacteria from the Nitrospirales.</title>
        <authorList>
            <person name="Mueller A.J."/>
            <person name="Daebeler A."/>
            <person name="Herbold C.W."/>
            <person name="Kirkegaard R.H."/>
            <person name="Daims H."/>
        </authorList>
    </citation>
    <scope>NUCLEOTIDE SEQUENCE [LARGE SCALE GENOMIC DNA]</scope>
    <source>
        <strain evidence="2 3">DK</strain>
    </source>
</reference>
<feature type="domain" description="BON" evidence="1">
    <location>
        <begin position="53"/>
        <end position="121"/>
    </location>
</feature>
<proteinExistence type="predicted"/>
<dbReference type="EMBL" id="CP116968">
    <property type="protein sequence ID" value="WNM63278.1"/>
    <property type="molecule type" value="Genomic_DNA"/>
</dbReference>
<keyword evidence="3" id="KW-1185">Reference proteome</keyword>
<dbReference type="Pfam" id="PF04972">
    <property type="entry name" value="BON"/>
    <property type="match status" value="6"/>
</dbReference>
<dbReference type="Proteomes" id="UP001302494">
    <property type="component" value="Chromosome"/>
</dbReference>
<dbReference type="SMART" id="SM00749">
    <property type="entry name" value="BON"/>
    <property type="match status" value="6"/>
</dbReference>
<dbReference type="RefSeq" id="WP_312747760.1">
    <property type="nucleotide sequence ID" value="NZ_CP116968.1"/>
</dbReference>
<protein>
    <submittedName>
        <fullName evidence="2">BON domain-containing protein</fullName>
    </submittedName>
</protein>
<sequence>MNGFISIQYVHRFLQEKSTASFMWLLGGVLIFSQLPELGTAAGSSPYPTHTLSNQTIAQAVERKLRADGVISIDHMNMIVREGVVTFKGTVNTLLAKERAARLAETVKGVRAVVNQLQVHSFIPYTDSEVKQRVMEELKSNSALNPEMIQVAVKEGVVTLTGHVESWDGKFILEKMIKQVKGVKEVENHLAFLKNEPRSDADMKRDIVKRFRYDVWIPAEAIEVKVENGKVVLTGVVGSAMAKRKAVFHAWGTGVKEVETKDLVIDPELSETMSRTKTINLSPEKIREALINAFSYDPRVGQAPEVEVKDGVVTLRGPINSLQAKRAAEEDALNTVGVRNVQNVLKVQPPDGMSDGEIGNSIRKAWERNPYLTRLGMDVTVFDGTAYLAGTVGSNFEKDQAEEAAASVQGVTEIINRLQVNAPWVGKQDSEIREDVKEQLWWSPFVDSDSITVSVDQGVVTLEGTVGSWQEWRIASENAVEGGARSVRNNLAVDNADREDEDVKARKQRAG</sequence>
<dbReference type="Gene3D" id="3.30.1340.30">
    <property type="match status" value="5"/>
</dbReference>
<dbReference type="InterPro" id="IPR014004">
    <property type="entry name" value="Transpt-assoc_nodulatn_dom_bac"/>
</dbReference>
<gene>
    <name evidence="2" type="ORF">PQG83_05860</name>
</gene>
<name>A0AA96GL79_9BACT</name>
<feature type="domain" description="BON" evidence="1">
    <location>
        <begin position="354"/>
        <end position="422"/>
    </location>
</feature>
<evidence type="ECO:0000313" key="2">
    <source>
        <dbReference type="EMBL" id="WNM63278.1"/>
    </source>
</evidence>
<dbReference type="PROSITE" id="PS50914">
    <property type="entry name" value="BON"/>
    <property type="match status" value="6"/>
</dbReference>
<dbReference type="PANTHER" id="PTHR34606:SF15">
    <property type="entry name" value="BON DOMAIN-CONTAINING PROTEIN"/>
    <property type="match status" value="1"/>
</dbReference>
<dbReference type="KEGG" id="nneo:PQG83_05860"/>
<dbReference type="InterPro" id="IPR007055">
    <property type="entry name" value="BON_dom"/>
</dbReference>